<evidence type="ECO:0000313" key="2">
    <source>
        <dbReference type="Proteomes" id="UP001347796"/>
    </source>
</evidence>
<gene>
    <name evidence="1" type="ORF">SNE40_021911</name>
</gene>
<dbReference type="SUPFAM" id="SSF51735">
    <property type="entry name" value="NAD(P)-binding Rossmann-fold domains"/>
    <property type="match status" value="1"/>
</dbReference>
<organism evidence="1 2">
    <name type="scientific">Patella caerulea</name>
    <name type="common">Rayed Mediterranean limpet</name>
    <dbReference type="NCBI Taxonomy" id="87958"/>
    <lineage>
        <taxon>Eukaryota</taxon>
        <taxon>Metazoa</taxon>
        <taxon>Spiralia</taxon>
        <taxon>Lophotrochozoa</taxon>
        <taxon>Mollusca</taxon>
        <taxon>Gastropoda</taxon>
        <taxon>Patellogastropoda</taxon>
        <taxon>Patelloidea</taxon>
        <taxon>Patellidae</taxon>
        <taxon>Patella</taxon>
    </lineage>
</organism>
<protein>
    <submittedName>
        <fullName evidence="1">Uncharacterized protein</fullName>
    </submittedName>
</protein>
<sequence length="260" mass="28184">MMTSLEGKSIIITGASFGIGQAIAVHLAPYKPKLVLAARNVTGLEVTRLECEKLGLSANNILTVQCDVSKDDNLQNLVDTTIKSFGSIYGLVNNAGYSTKGNIEETDMKDYDGIMRVNLRAPFYLSKLCLPHLKDSKGCVINMSSVVSKKGFLELVPYSLSKAALDHFTHLLAAEIGPFGVRVNSVNPGHIPTEIFPKIGFSEERIAEMESAVQTTTPLRRLGQTEDVAKLVKFLLSDEASYITGETILVDGGMINPVFS</sequence>
<dbReference type="PANTHER" id="PTHR43975:SF2">
    <property type="entry name" value="EG:BACR7A4.14 PROTEIN-RELATED"/>
    <property type="match status" value="1"/>
</dbReference>
<dbReference type="EMBL" id="JAZGQO010000018">
    <property type="protein sequence ID" value="KAK6167999.1"/>
    <property type="molecule type" value="Genomic_DNA"/>
</dbReference>
<dbReference type="Proteomes" id="UP001347796">
    <property type="component" value="Unassembled WGS sequence"/>
</dbReference>
<dbReference type="FunFam" id="3.40.50.720:FF:000084">
    <property type="entry name" value="Short-chain dehydrogenase reductase"/>
    <property type="match status" value="1"/>
</dbReference>
<dbReference type="PRINTS" id="PR00080">
    <property type="entry name" value="SDRFAMILY"/>
</dbReference>
<comment type="caution">
    <text evidence="1">The sequence shown here is derived from an EMBL/GenBank/DDBJ whole genome shotgun (WGS) entry which is preliminary data.</text>
</comment>
<name>A0AAN8GJD8_PATCE</name>
<dbReference type="Pfam" id="PF13561">
    <property type="entry name" value="adh_short_C2"/>
    <property type="match status" value="1"/>
</dbReference>
<dbReference type="PRINTS" id="PR00081">
    <property type="entry name" value="GDHRDH"/>
</dbReference>
<dbReference type="PANTHER" id="PTHR43975">
    <property type="entry name" value="ZGC:101858"/>
    <property type="match status" value="1"/>
</dbReference>
<dbReference type="Gene3D" id="3.40.50.720">
    <property type="entry name" value="NAD(P)-binding Rossmann-like Domain"/>
    <property type="match status" value="1"/>
</dbReference>
<dbReference type="InterPro" id="IPR036291">
    <property type="entry name" value="NAD(P)-bd_dom_sf"/>
</dbReference>
<evidence type="ECO:0000313" key="1">
    <source>
        <dbReference type="EMBL" id="KAK6167999.1"/>
    </source>
</evidence>
<dbReference type="InterPro" id="IPR002347">
    <property type="entry name" value="SDR_fam"/>
</dbReference>
<keyword evidence="2" id="KW-1185">Reference proteome</keyword>
<dbReference type="AlphaFoldDB" id="A0AAN8GJD8"/>
<reference evidence="1 2" key="1">
    <citation type="submission" date="2024-01" db="EMBL/GenBank/DDBJ databases">
        <title>The genome of the rayed Mediterranean limpet Patella caerulea (Linnaeus, 1758).</title>
        <authorList>
            <person name="Anh-Thu Weber A."/>
            <person name="Halstead-Nussloch G."/>
        </authorList>
    </citation>
    <scope>NUCLEOTIDE SEQUENCE [LARGE SCALE GENOMIC DNA]</scope>
    <source>
        <strain evidence="1">AATW-2023a</strain>
        <tissue evidence="1">Whole specimen</tissue>
    </source>
</reference>
<proteinExistence type="predicted"/>
<accession>A0AAN8GJD8</accession>